<gene>
    <name evidence="1" type="ORF">KCV87_22890</name>
</gene>
<dbReference type="EMBL" id="CP073249">
    <property type="protein sequence ID" value="QUF02318.1"/>
    <property type="molecule type" value="Genomic_DNA"/>
</dbReference>
<evidence type="ECO:0000313" key="1">
    <source>
        <dbReference type="EMBL" id="QUF02318.1"/>
    </source>
</evidence>
<proteinExistence type="predicted"/>
<dbReference type="AlphaFoldDB" id="A0AA45L397"/>
<reference evidence="1" key="1">
    <citation type="submission" date="2021-04" db="EMBL/GenBank/DDBJ databases">
        <title>Genomic sequence of Actinosynnema pretiosum subsp. pretiosum ATCC 31280 (C-14919).</title>
        <authorList>
            <person name="Bai L."/>
            <person name="Wang X."/>
            <person name="Xiao Y."/>
        </authorList>
    </citation>
    <scope>NUCLEOTIDE SEQUENCE</scope>
    <source>
        <strain evidence="1">ATCC 31280</strain>
    </source>
</reference>
<accession>A0AA45L397</accession>
<evidence type="ECO:0000313" key="2">
    <source>
        <dbReference type="Proteomes" id="UP000677152"/>
    </source>
</evidence>
<dbReference type="Proteomes" id="UP000677152">
    <property type="component" value="Chromosome"/>
</dbReference>
<protein>
    <submittedName>
        <fullName evidence="1">Uncharacterized protein</fullName>
    </submittedName>
</protein>
<sequence length="106" mass="10521">MVAGRALGRAEVRRAALLGGRALLGRRRGLLGAGAGVFGVCAGWGNCGGNCWGAAWFDCLGVGSWEDWGAWAGSAGVVVAYDVDVASCACPSGCGSGGLPWPPPPS</sequence>
<organism evidence="1 2">
    <name type="scientific">Actinosynnema pretiosum subsp. pretiosum</name>
    <dbReference type="NCBI Taxonomy" id="103721"/>
    <lineage>
        <taxon>Bacteria</taxon>
        <taxon>Bacillati</taxon>
        <taxon>Actinomycetota</taxon>
        <taxon>Actinomycetes</taxon>
        <taxon>Pseudonocardiales</taxon>
        <taxon>Pseudonocardiaceae</taxon>
        <taxon>Actinosynnema</taxon>
    </lineage>
</organism>
<name>A0AA45L397_9PSEU</name>